<feature type="transmembrane region" description="Helical" evidence="1">
    <location>
        <begin position="53"/>
        <end position="72"/>
    </location>
</feature>
<dbReference type="PANTHER" id="PTHR35007:SF2">
    <property type="entry name" value="PILUS ASSEMBLE PROTEIN"/>
    <property type="match status" value="1"/>
</dbReference>
<keyword evidence="1" id="KW-1133">Transmembrane helix</keyword>
<reference evidence="2 3" key="1">
    <citation type="submission" date="2020-11" db="EMBL/GenBank/DDBJ databases">
        <title>Draft genome sequencing of a Lachnospiraceae strain isolated from anoxic soil subjected to BSD treatment.</title>
        <authorList>
            <person name="Uek A."/>
            <person name="Tonouchi A."/>
        </authorList>
    </citation>
    <scope>NUCLEOTIDE SEQUENCE [LARGE SCALE GENOMIC DNA]</scope>
    <source>
        <strain evidence="2 3">TB5</strain>
    </source>
</reference>
<evidence type="ECO:0000313" key="3">
    <source>
        <dbReference type="Proteomes" id="UP000595897"/>
    </source>
</evidence>
<protein>
    <recommendedName>
        <fullName evidence="4">Type II secretion system protein GspF domain-containing protein</fullName>
    </recommendedName>
</protein>
<keyword evidence="1" id="KW-0472">Membrane</keyword>
<feature type="transmembrane region" description="Helical" evidence="1">
    <location>
        <begin position="430"/>
        <end position="451"/>
    </location>
</feature>
<dbReference type="AlphaFoldDB" id="A0A7R7EQ08"/>
<proteinExistence type="predicted"/>
<gene>
    <name evidence="2" type="ORF">bsdtb5_42310</name>
</gene>
<evidence type="ECO:0000256" key="1">
    <source>
        <dbReference type="SAM" id="Phobius"/>
    </source>
</evidence>
<sequence>MIGLYPIGFFLYDKGKCIVHIFYNTRVRESLEMLNVGEKRNVILRLYYCKKIVVCYIICFSFLFIGIVSIASEKSGDLIGKNRIDRPDYGEGDKKVNVDVVIDKAGEYVESNMDIDVNERRYNEELRLEVIKKAEEYIDQYVLGENKSANEVNQKLNLITVIPGTSISVDWEVDNTLIDLDGELLNKGVPEEGQLTKLIATLEYYDTKAEYSFYLNILPKVITEKEKLISLLKNKIKESSEKSLEESRLALPKSVGKDKVYYSQKKDTTSYFIPVFGVFIAIAIFFLMDKDLGDKLHKRNIQLAIDYPEIVNKFTLLLSAGMTVSAAWGKIVKEYEGKIKEDTTLRRYAYDEMLITWHELTIGISEGKAIENFGRRVKYMPYLKFSSLVTQNIKKGTKDLLELLELEAMNAFEERKELAKRLGEEAGTKLLIPMMIMLVIVLLIIMIPAFMTMGM</sequence>
<keyword evidence="1" id="KW-0812">Transmembrane</keyword>
<feature type="transmembrane region" description="Helical" evidence="1">
    <location>
        <begin position="271"/>
        <end position="288"/>
    </location>
</feature>
<organism evidence="2 3">
    <name type="scientific">Anaeromicropila herbilytica</name>
    <dbReference type="NCBI Taxonomy" id="2785025"/>
    <lineage>
        <taxon>Bacteria</taxon>
        <taxon>Bacillati</taxon>
        <taxon>Bacillota</taxon>
        <taxon>Clostridia</taxon>
        <taxon>Lachnospirales</taxon>
        <taxon>Lachnospiraceae</taxon>
        <taxon>Anaeromicropila</taxon>
    </lineage>
</organism>
<dbReference type="PANTHER" id="PTHR35007">
    <property type="entry name" value="INTEGRAL MEMBRANE PROTEIN-RELATED"/>
    <property type="match status" value="1"/>
</dbReference>
<dbReference type="RefSeq" id="WP_271713935.1">
    <property type="nucleotide sequence ID" value="NZ_AP024169.1"/>
</dbReference>
<dbReference type="EMBL" id="AP024169">
    <property type="protein sequence ID" value="BCN32936.1"/>
    <property type="molecule type" value="Genomic_DNA"/>
</dbReference>
<dbReference type="KEGG" id="ahb:bsdtb5_42310"/>
<keyword evidence="3" id="KW-1185">Reference proteome</keyword>
<dbReference type="Proteomes" id="UP000595897">
    <property type="component" value="Chromosome"/>
</dbReference>
<evidence type="ECO:0000313" key="2">
    <source>
        <dbReference type="EMBL" id="BCN32936.1"/>
    </source>
</evidence>
<name>A0A7R7EQ08_9FIRM</name>
<accession>A0A7R7EQ08</accession>
<evidence type="ECO:0008006" key="4">
    <source>
        <dbReference type="Google" id="ProtNLM"/>
    </source>
</evidence>